<keyword evidence="1" id="KW-1133">Transmembrane helix</keyword>
<organism evidence="2 3">
    <name type="scientific">Aspergillus novoparasiticus</name>
    <dbReference type="NCBI Taxonomy" id="986946"/>
    <lineage>
        <taxon>Eukaryota</taxon>
        <taxon>Fungi</taxon>
        <taxon>Dikarya</taxon>
        <taxon>Ascomycota</taxon>
        <taxon>Pezizomycotina</taxon>
        <taxon>Eurotiomycetes</taxon>
        <taxon>Eurotiomycetidae</taxon>
        <taxon>Eurotiales</taxon>
        <taxon>Aspergillaceae</taxon>
        <taxon>Aspergillus</taxon>
        <taxon>Aspergillus subgen. Circumdati</taxon>
    </lineage>
</organism>
<gene>
    <name evidence="2" type="ORF">BDV33DRAFT_153193</name>
</gene>
<evidence type="ECO:0000313" key="2">
    <source>
        <dbReference type="EMBL" id="KAB8216504.1"/>
    </source>
</evidence>
<evidence type="ECO:0000256" key="1">
    <source>
        <dbReference type="SAM" id="Phobius"/>
    </source>
</evidence>
<keyword evidence="1" id="KW-0472">Membrane</keyword>
<reference evidence="2 3" key="1">
    <citation type="submission" date="2019-04" db="EMBL/GenBank/DDBJ databases">
        <title>Fungal friends and foes A comparative genomics study of 23 Aspergillus species from section Flavi.</title>
        <authorList>
            <consortium name="DOE Joint Genome Institute"/>
            <person name="Kjaerbolling I."/>
            <person name="Vesth T.C."/>
            <person name="Frisvad J.C."/>
            <person name="Nybo J.L."/>
            <person name="Theobald S."/>
            <person name="Kildgaard S."/>
            <person name="Petersen T.I."/>
            <person name="Kuo A."/>
            <person name="Sato A."/>
            <person name="Lyhne E.K."/>
            <person name="Kogle M.E."/>
            <person name="Wiebenga A."/>
            <person name="Kun R.S."/>
            <person name="Lubbers R.J."/>
            <person name="Makela M.R."/>
            <person name="Barry K."/>
            <person name="Chovatia M."/>
            <person name="Clum A."/>
            <person name="Daum C."/>
            <person name="Haridas S."/>
            <person name="He G."/>
            <person name="LaButti K."/>
            <person name="Lipzen A."/>
            <person name="Mondo S."/>
            <person name="Pangilinan J."/>
            <person name="Riley R."/>
            <person name="Salamov A."/>
            <person name="Simmons B.A."/>
            <person name="Magnuson J.K."/>
            <person name="Henrissat B."/>
            <person name="Mortensen U.H."/>
            <person name="Larsen T.O."/>
            <person name="De vries R.P."/>
            <person name="Grigoriev I.V."/>
            <person name="Machida M."/>
            <person name="Baker S.E."/>
            <person name="Andersen M.R."/>
        </authorList>
    </citation>
    <scope>NUCLEOTIDE SEQUENCE [LARGE SCALE GENOMIC DNA]</scope>
    <source>
        <strain evidence="2 3">CBS 126849</strain>
    </source>
</reference>
<evidence type="ECO:0000313" key="3">
    <source>
        <dbReference type="Proteomes" id="UP000326799"/>
    </source>
</evidence>
<dbReference type="EMBL" id="ML733479">
    <property type="protein sequence ID" value="KAB8216504.1"/>
    <property type="molecule type" value="Genomic_DNA"/>
</dbReference>
<name>A0A5N6EI92_9EURO</name>
<keyword evidence="3" id="KW-1185">Reference proteome</keyword>
<proteinExistence type="predicted"/>
<dbReference type="Proteomes" id="UP000326799">
    <property type="component" value="Unassembled WGS sequence"/>
</dbReference>
<dbReference type="AlphaFoldDB" id="A0A5N6EI92"/>
<protein>
    <submittedName>
        <fullName evidence="2">Uncharacterized protein</fullName>
    </submittedName>
</protein>
<feature type="transmembrane region" description="Helical" evidence="1">
    <location>
        <begin position="9"/>
        <end position="27"/>
    </location>
</feature>
<sequence>MSPSRSADYAAEMILFTVSNLFISVALPASIQFFPVTQMGLFFLSQLTLDALVGSRIVRFLGGLCESFYIDLFV</sequence>
<accession>A0A5N6EI92</accession>
<keyword evidence="1" id="KW-0812">Transmembrane</keyword>